<feature type="transmembrane region" description="Helical" evidence="1">
    <location>
        <begin position="229"/>
        <end position="251"/>
    </location>
</feature>
<evidence type="ECO:0000256" key="1">
    <source>
        <dbReference type="SAM" id="Phobius"/>
    </source>
</evidence>
<proteinExistence type="predicted"/>
<evidence type="ECO:0000313" key="2">
    <source>
        <dbReference type="EMBL" id="RCS70848.1"/>
    </source>
</evidence>
<name>A0A368LJH8_9VIBR</name>
<sequence>MIGLFVLLSAVSLIIVIHQLFSWLCSRKILGNSVSKGMFYVSAFFGTPIHELSHALVAIVFGHRIKTIQLFQLGKDGRLGYVEHQWNRRSVYQSTGVFFIALAPLCTAFLLIECLQYHFKLGVVDTFVLNVDMANVRNICSEVFNYIWHITYQIVQYASHSYEGAGWLLIVSLLCFHCIPSRADFKNALKGSMIVMIIVFLLWFFSYSFNLHHQQWMLAIFNWSVNMSSFIFIVSLLSMLWWGLLSIPALLRFK</sequence>
<feature type="transmembrane region" description="Helical" evidence="1">
    <location>
        <begin position="161"/>
        <end position="179"/>
    </location>
</feature>
<accession>A0A368LJH8</accession>
<feature type="transmembrane region" description="Helical" evidence="1">
    <location>
        <begin position="97"/>
        <end position="119"/>
    </location>
</feature>
<feature type="transmembrane region" description="Helical" evidence="1">
    <location>
        <begin position="37"/>
        <end position="61"/>
    </location>
</feature>
<organism evidence="2 3">
    <name type="scientific">Vibrio casei</name>
    <dbReference type="NCBI Taxonomy" id="673372"/>
    <lineage>
        <taxon>Bacteria</taxon>
        <taxon>Pseudomonadati</taxon>
        <taxon>Pseudomonadota</taxon>
        <taxon>Gammaproteobacteria</taxon>
        <taxon>Vibrionales</taxon>
        <taxon>Vibrionaceae</taxon>
        <taxon>Vibrio</taxon>
    </lineage>
</organism>
<dbReference type="AlphaFoldDB" id="A0A368LJH8"/>
<feature type="transmembrane region" description="Helical" evidence="1">
    <location>
        <begin position="191"/>
        <end position="209"/>
    </location>
</feature>
<keyword evidence="1" id="KW-0812">Transmembrane</keyword>
<dbReference type="EMBL" id="QPGL01000002">
    <property type="protein sequence ID" value="RCS70848.1"/>
    <property type="molecule type" value="Genomic_DNA"/>
</dbReference>
<keyword evidence="1" id="KW-0472">Membrane</keyword>
<keyword evidence="3" id="KW-1185">Reference proteome</keyword>
<reference evidence="2 3" key="1">
    <citation type="journal article" date="2017" name="Elife">
        <title>Extensive horizontal gene transfer in cheese-associated bacteria.</title>
        <authorList>
            <person name="Bonham K.S."/>
            <person name="Wolfe B.E."/>
            <person name="Dutton R.J."/>
        </authorList>
    </citation>
    <scope>NUCLEOTIDE SEQUENCE [LARGE SCALE GENOMIC DNA]</scope>
    <source>
        <strain evidence="2 3">JB196</strain>
    </source>
</reference>
<protein>
    <submittedName>
        <fullName evidence="2">Uncharacterized protein</fullName>
    </submittedName>
</protein>
<dbReference type="GeneID" id="303190377"/>
<dbReference type="RefSeq" id="WP_086963071.1">
    <property type="nucleotide sequence ID" value="NZ_FUKS01000052.1"/>
</dbReference>
<keyword evidence="1" id="KW-1133">Transmembrane helix</keyword>
<gene>
    <name evidence="2" type="ORF">CIK83_15740</name>
</gene>
<comment type="caution">
    <text evidence="2">The sequence shown here is derived from an EMBL/GenBank/DDBJ whole genome shotgun (WGS) entry which is preliminary data.</text>
</comment>
<evidence type="ECO:0000313" key="3">
    <source>
        <dbReference type="Proteomes" id="UP000252479"/>
    </source>
</evidence>
<dbReference type="Proteomes" id="UP000252479">
    <property type="component" value="Unassembled WGS sequence"/>
</dbReference>